<dbReference type="GO" id="GO:0005634">
    <property type="term" value="C:nucleus"/>
    <property type="evidence" value="ECO:0007669"/>
    <property type="project" value="UniProtKB-SubCell"/>
</dbReference>
<evidence type="ECO:0000256" key="2">
    <source>
        <dbReference type="ARBA" id="ARBA00008122"/>
    </source>
</evidence>
<sequence length="536" mass="58394">MDIGTHILGSVTSNENGSFGQKQLGGSKQDRSGFDGEDCFQRSSKQARTTATTIAEEGNLSSSFAAAYCKPMSFHQGIPLLRSSASLLSSDSRRQEHMLSFSDKPEALDFSKYVGLENSNNNKSSLSPFLQQIPPPYCKTSGGGHGSGGMMMSMQGPFTLSQWAELEQQALIYKYITANVPVPSSLLISIKKSFFPYPSLPPSSFGWGTFHLGFAGNNMDPEPGRCRRTDGKKWRCSRDAVPDQKYCERHINRGRHRSRKPVEVQSSQTAIAVAASSKAVQQSVVASGSNKSNARASRNRSLINPCTDPLPNNRALYPSTFSSQPKESLIVHQKQRNSNNNNPFEFGNISSDSILNPNCAKSYGSSSSSSSYLDFSSNQDKHSHSVNHHNPSSWPEELKSDWTQLSMSIPIAPSSSPSTTTDNNNNNNNNNTGRDKTTLSPLRLSREFDPSSIQTEETIEPVKKLNTWIPISWGNSLGGPLGEALNNSTTNSPTLGSSPTGVLQKSTFCSLSNSSSVTSPVADNNRNNGDYFYYTT</sequence>
<dbReference type="GO" id="GO:0006355">
    <property type="term" value="P:regulation of DNA-templated transcription"/>
    <property type="evidence" value="ECO:0007669"/>
    <property type="project" value="InterPro"/>
</dbReference>
<evidence type="ECO:0000259" key="8">
    <source>
        <dbReference type="PROSITE" id="PS51667"/>
    </source>
</evidence>
<feature type="compositionally biased region" description="Polar residues" evidence="6">
    <location>
        <begin position="288"/>
        <end position="304"/>
    </location>
</feature>
<feature type="domain" description="WRC" evidence="8">
    <location>
        <begin position="220"/>
        <end position="264"/>
    </location>
</feature>
<feature type="compositionally biased region" description="Polar residues" evidence="6">
    <location>
        <begin position="10"/>
        <end position="26"/>
    </location>
</feature>
<reference evidence="9" key="1">
    <citation type="submission" date="2016-07" db="EMBL/GenBank/DDBJ databases">
        <title>De novo transcriptome assembly of four accessions of the metal hyperaccumulator plant Noccaea caerulescens.</title>
        <authorList>
            <person name="Blande D."/>
            <person name="Halimaa P."/>
            <person name="Tervahauta A.I."/>
            <person name="Aarts M.G."/>
            <person name="Karenlampi S.O."/>
        </authorList>
    </citation>
    <scope>NUCLEOTIDE SEQUENCE</scope>
</reference>
<protein>
    <recommendedName>
        <fullName evidence="5">Growth-regulating factor</fullName>
    </recommendedName>
</protein>
<dbReference type="InterPro" id="IPR014977">
    <property type="entry name" value="WRC_dom"/>
</dbReference>
<dbReference type="PANTHER" id="PTHR31602">
    <property type="entry name" value="GROWTH-REGULATING FACTOR 5"/>
    <property type="match status" value="1"/>
</dbReference>
<keyword evidence="3 4" id="KW-0539">Nucleus</keyword>
<accession>A0A1J3IL30</accession>
<dbReference type="PANTHER" id="PTHR31602:SF42">
    <property type="entry name" value="GROWTH-REGULATING FACTOR 2"/>
    <property type="match status" value="1"/>
</dbReference>
<dbReference type="InterPro" id="IPR031137">
    <property type="entry name" value="GRF"/>
</dbReference>
<comment type="domain">
    <text evidence="5">The QLQ domain and WRC domain may be involved in protein-protein interaction and DNA-binding, respectively.</text>
</comment>
<dbReference type="PROSITE" id="PS51667">
    <property type="entry name" value="WRC"/>
    <property type="match status" value="1"/>
</dbReference>
<dbReference type="GO" id="GO:0099402">
    <property type="term" value="P:plant organ development"/>
    <property type="evidence" value="ECO:0007669"/>
    <property type="project" value="UniProtKB-ARBA"/>
</dbReference>
<comment type="function">
    <text evidence="5">Transcription activator.</text>
</comment>
<dbReference type="GO" id="GO:0006351">
    <property type="term" value="P:DNA-templated transcription"/>
    <property type="evidence" value="ECO:0007669"/>
    <property type="project" value="UniProtKB-UniRule"/>
</dbReference>
<dbReference type="PROSITE" id="PS51666">
    <property type="entry name" value="QLQ"/>
    <property type="match status" value="1"/>
</dbReference>
<keyword evidence="5" id="KW-0805">Transcription regulation</keyword>
<evidence type="ECO:0000259" key="7">
    <source>
        <dbReference type="PROSITE" id="PS51666"/>
    </source>
</evidence>
<keyword evidence="5" id="KW-0804">Transcription</keyword>
<dbReference type="Pfam" id="PF08880">
    <property type="entry name" value="QLQ"/>
    <property type="match status" value="1"/>
</dbReference>
<feature type="region of interest" description="Disordered" evidence="6">
    <location>
        <begin position="282"/>
        <end position="345"/>
    </location>
</feature>
<feature type="short sequence motif" description="Bipartite nuclear localization signal" evidence="4">
    <location>
        <begin position="253"/>
        <end position="260"/>
    </location>
</feature>
<dbReference type="GO" id="GO:0005524">
    <property type="term" value="F:ATP binding"/>
    <property type="evidence" value="ECO:0007669"/>
    <property type="project" value="UniProtKB-UniRule"/>
</dbReference>
<dbReference type="SMART" id="SM00951">
    <property type="entry name" value="QLQ"/>
    <property type="match status" value="1"/>
</dbReference>
<feature type="domain" description="QLQ" evidence="7">
    <location>
        <begin position="157"/>
        <end position="192"/>
    </location>
</feature>
<evidence type="ECO:0000256" key="1">
    <source>
        <dbReference type="ARBA" id="ARBA00004123"/>
    </source>
</evidence>
<evidence type="ECO:0000256" key="6">
    <source>
        <dbReference type="SAM" id="MobiDB-lite"/>
    </source>
</evidence>
<evidence type="ECO:0000256" key="4">
    <source>
        <dbReference type="PROSITE-ProRule" id="PRU01002"/>
    </source>
</evidence>
<dbReference type="Pfam" id="PF08879">
    <property type="entry name" value="WRC"/>
    <property type="match status" value="1"/>
</dbReference>
<feature type="region of interest" description="Disordered" evidence="6">
    <location>
        <begin position="1"/>
        <end position="42"/>
    </location>
</feature>
<feature type="region of interest" description="Disordered" evidence="6">
    <location>
        <begin position="370"/>
        <end position="440"/>
    </location>
</feature>
<dbReference type="InterPro" id="IPR014978">
    <property type="entry name" value="Gln-Leu-Gln_QLQ"/>
</dbReference>
<proteinExistence type="inferred from homology"/>
<dbReference type="AlphaFoldDB" id="A0A1J3IL30"/>
<name>A0A1J3IL30_NOCCA</name>
<evidence type="ECO:0000256" key="5">
    <source>
        <dbReference type="RuleBase" id="RU367127"/>
    </source>
</evidence>
<dbReference type="EMBL" id="GEVM01025778">
    <property type="protein sequence ID" value="JAU80160.1"/>
    <property type="molecule type" value="Transcribed_RNA"/>
</dbReference>
<evidence type="ECO:0000256" key="3">
    <source>
        <dbReference type="ARBA" id="ARBA00023242"/>
    </source>
</evidence>
<feature type="short sequence motif" description="Bipartite nuclear localization signal" evidence="4">
    <location>
        <begin position="225"/>
        <end position="235"/>
    </location>
</feature>
<comment type="subcellular location">
    <subcellularLocation>
        <location evidence="1 4 5">Nucleus</location>
    </subcellularLocation>
</comment>
<evidence type="ECO:0000313" key="9">
    <source>
        <dbReference type="EMBL" id="JAU80160.1"/>
    </source>
</evidence>
<organism evidence="9">
    <name type="scientific">Noccaea caerulescens</name>
    <name type="common">Alpine penny-cress</name>
    <name type="synonym">Thlaspi caerulescens</name>
    <dbReference type="NCBI Taxonomy" id="107243"/>
    <lineage>
        <taxon>Eukaryota</taxon>
        <taxon>Viridiplantae</taxon>
        <taxon>Streptophyta</taxon>
        <taxon>Embryophyta</taxon>
        <taxon>Tracheophyta</taxon>
        <taxon>Spermatophyta</taxon>
        <taxon>Magnoliopsida</taxon>
        <taxon>eudicotyledons</taxon>
        <taxon>Gunneridae</taxon>
        <taxon>Pentapetalae</taxon>
        <taxon>rosids</taxon>
        <taxon>malvids</taxon>
        <taxon>Brassicales</taxon>
        <taxon>Brassicaceae</taxon>
        <taxon>Coluteocarpeae</taxon>
        <taxon>Noccaea</taxon>
    </lineage>
</organism>
<feature type="compositionally biased region" description="Low complexity" evidence="6">
    <location>
        <begin position="406"/>
        <end position="431"/>
    </location>
</feature>
<keyword evidence="5" id="KW-0010">Activator</keyword>
<comment type="similarity">
    <text evidence="2 5">Belongs to the GRF family.</text>
</comment>
<gene>
    <name evidence="9" type="ORF">MP_TR7320_c0_g1_i1_g.21136</name>
</gene>